<evidence type="ECO:0000313" key="3">
    <source>
        <dbReference type="EMBL" id="GAF68482.1"/>
    </source>
</evidence>
<comment type="caution">
    <text evidence="3">The sequence shown here is derived from an EMBL/GenBank/DDBJ whole genome shotgun (WGS) entry which is preliminary data.</text>
</comment>
<keyword evidence="1" id="KW-0808">Transferase</keyword>
<dbReference type="InterPro" id="IPR038136">
    <property type="entry name" value="CofD-like_dom_sf"/>
</dbReference>
<dbReference type="InterPro" id="IPR002882">
    <property type="entry name" value="CofD"/>
</dbReference>
<gene>
    <name evidence="3" type="ORF">S01H1_09980</name>
</gene>
<dbReference type="Gene3D" id="3.40.50.10680">
    <property type="entry name" value="CofD-like domains"/>
    <property type="match status" value="1"/>
</dbReference>
<feature type="non-terminal residue" evidence="3">
    <location>
        <position position="1"/>
    </location>
</feature>
<organism evidence="3">
    <name type="scientific">marine sediment metagenome</name>
    <dbReference type="NCBI Taxonomy" id="412755"/>
    <lineage>
        <taxon>unclassified sequences</taxon>
        <taxon>metagenomes</taxon>
        <taxon>ecological metagenomes</taxon>
    </lineage>
</organism>
<dbReference type="SUPFAM" id="SSF142338">
    <property type="entry name" value="CofD-like"/>
    <property type="match status" value="1"/>
</dbReference>
<dbReference type="PANTHER" id="PTHR43007">
    <property type="entry name" value="2-PHOSPHO-L-LACTATE TRANSFERASE"/>
    <property type="match status" value="1"/>
</dbReference>
<dbReference type="InterPro" id="IPR010115">
    <property type="entry name" value="FbiA/CofD"/>
</dbReference>
<dbReference type="EMBL" id="BARS01005095">
    <property type="protein sequence ID" value="GAF68482.1"/>
    <property type="molecule type" value="Genomic_DNA"/>
</dbReference>
<proteinExistence type="predicted"/>
<dbReference type="Pfam" id="PF01933">
    <property type="entry name" value="CofD"/>
    <property type="match status" value="1"/>
</dbReference>
<dbReference type="AlphaFoldDB" id="X0RXN9"/>
<dbReference type="GO" id="GO:0043743">
    <property type="term" value="F:LPPG:FO 2-phospho-L-lactate transferase activity"/>
    <property type="evidence" value="ECO:0007669"/>
    <property type="project" value="InterPro"/>
</dbReference>
<evidence type="ECO:0000256" key="1">
    <source>
        <dbReference type="ARBA" id="ARBA00022679"/>
    </source>
</evidence>
<reference evidence="3" key="1">
    <citation type="journal article" date="2014" name="Front. Microbiol.">
        <title>High frequency of phylogenetically diverse reductive dehalogenase-homologous genes in deep subseafloor sedimentary metagenomes.</title>
        <authorList>
            <person name="Kawai M."/>
            <person name="Futagami T."/>
            <person name="Toyoda A."/>
            <person name="Takaki Y."/>
            <person name="Nishi S."/>
            <person name="Hori S."/>
            <person name="Arai W."/>
            <person name="Tsubouchi T."/>
            <person name="Morono Y."/>
            <person name="Uchiyama I."/>
            <person name="Ito T."/>
            <person name="Fujiyama A."/>
            <person name="Inagaki F."/>
            <person name="Takami H."/>
        </authorList>
    </citation>
    <scope>NUCLEOTIDE SEQUENCE</scope>
    <source>
        <strain evidence="3">Expedition CK06-06</strain>
    </source>
</reference>
<accession>X0RXN9</accession>
<dbReference type="PANTHER" id="PTHR43007:SF1">
    <property type="entry name" value="2-PHOSPHO-L-LACTATE TRANSFERASE"/>
    <property type="match status" value="1"/>
</dbReference>
<protein>
    <recommendedName>
        <fullName evidence="4">2-phospho-L-lactate transferase</fullName>
    </recommendedName>
</protein>
<dbReference type="GO" id="GO:0000287">
    <property type="term" value="F:magnesium ion binding"/>
    <property type="evidence" value="ECO:0007669"/>
    <property type="project" value="InterPro"/>
</dbReference>
<keyword evidence="2" id="KW-0460">Magnesium</keyword>
<name>X0RXN9_9ZZZZ</name>
<evidence type="ECO:0008006" key="4">
    <source>
        <dbReference type="Google" id="ProtNLM"/>
    </source>
</evidence>
<evidence type="ECO:0000256" key="2">
    <source>
        <dbReference type="ARBA" id="ARBA00022842"/>
    </source>
</evidence>
<sequence length="148" mass="16022">QGAEKAHPAPGIIEAINQADLVVICPSNPWVSIEPILAIPGIRRALEDQVVLAVSPIIGGEAVKGPVAKMYRELGIDPSAAAVAEHYRDLLTGFIMDQEDLDLVPEVEEISKGSFKVFTTGTWMKNRGDRVRVADHVLGFGQQLLEEV</sequence>